<proteinExistence type="predicted"/>
<dbReference type="EMBL" id="CP094532">
    <property type="protein sequence ID" value="UOE39955.1"/>
    <property type="molecule type" value="Genomic_DNA"/>
</dbReference>
<feature type="region of interest" description="Disordered" evidence="1">
    <location>
        <begin position="57"/>
        <end position="78"/>
    </location>
</feature>
<evidence type="ECO:0000256" key="1">
    <source>
        <dbReference type="SAM" id="MobiDB-lite"/>
    </source>
</evidence>
<dbReference type="RefSeq" id="WP_243547893.1">
    <property type="nucleotide sequence ID" value="NZ_CP094532.1"/>
</dbReference>
<gene>
    <name evidence="3" type="ORF">MTP09_08460</name>
</gene>
<dbReference type="Gene3D" id="1.10.260.40">
    <property type="entry name" value="lambda repressor-like DNA-binding domains"/>
    <property type="match status" value="1"/>
</dbReference>
<evidence type="ECO:0000313" key="3">
    <source>
        <dbReference type="EMBL" id="UOE39955.1"/>
    </source>
</evidence>
<feature type="domain" description="HTH cro/C1-type" evidence="2">
    <location>
        <begin position="9"/>
        <end position="63"/>
    </location>
</feature>
<dbReference type="NCBIfam" id="TIGR03070">
    <property type="entry name" value="couple_hipB"/>
    <property type="match status" value="1"/>
</dbReference>
<keyword evidence="4" id="KW-1185">Reference proteome</keyword>
<evidence type="ECO:0000313" key="4">
    <source>
        <dbReference type="Proteomes" id="UP000831460"/>
    </source>
</evidence>
<dbReference type="Pfam" id="PF01381">
    <property type="entry name" value="HTH_3"/>
    <property type="match status" value="1"/>
</dbReference>
<accession>A0ABY4BTQ3</accession>
<evidence type="ECO:0000259" key="2">
    <source>
        <dbReference type="PROSITE" id="PS50943"/>
    </source>
</evidence>
<feature type="compositionally biased region" description="Basic and acidic residues" evidence="1">
    <location>
        <begin position="68"/>
        <end position="78"/>
    </location>
</feature>
<dbReference type="InterPro" id="IPR010982">
    <property type="entry name" value="Lambda_DNA-bd_dom_sf"/>
</dbReference>
<sequence length="78" mass="8824">MNLSLSQFIKEKRKQLKLTQPELAERAGVGLRFIREMEQGKQTLRLDKVNQVLALFGSDSRQPPRPLRCGETDGKDAG</sequence>
<dbReference type="SUPFAM" id="SSF47413">
    <property type="entry name" value="lambda repressor-like DNA-binding domains"/>
    <property type="match status" value="1"/>
</dbReference>
<dbReference type="PROSITE" id="PS50943">
    <property type="entry name" value="HTH_CROC1"/>
    <property type="match status" value="1"/>
</dbReference>
<dbReference type="Proteomes" id="UP000831460">
    <property type="component" value="Chromosome"/>
</dbReference>
<name>A0ABY4BTQ3_9FLAO</name>
<dbReference type="InterPro" id="IPR001387">
    <property type="entry name" value="Cro/C1-type_HTH"/>
</dbReference>
<dbReference type="CDD" id="cd00093">
    <property type="entry name" value="HTH_XRE"/>
    <property type="match status" value="1"/>
</dbReference>
<reference evidence="3 4" key="1">
    <citation type="submission" date="2022-03" db="EMBL/GenBank/DDBJ databases">
        <title>Chryseobacterium sp. isolated from particulate matters in swine house.</title>
        <authorList>
            <person name="Won M."/>
            <person name="Kim S.-J."/>
            <person name="Kwon S.-W."/>
        </authorList>
    </citation>
    <scope>NUCLEOTIDE SEQUENCE [LARGE SCALE GENOMIC DNA]</scope>
    <source>
        <strain evidence="3 4">SC2-2</strain>
    </source>
</reference>
<organism evidence="3 4">
    <name type="scientific">Chryseobacterium suipulveris</name>
    <dbReference type="NCBI Taxonomy" id="2929800"/>
    <lineage>
        <taxon>Bacteria</taxon>
        <taxon>Pseudomonadati</taxon>
        <taxon>Bacteroidota</taxon>
        <taxon>Flavobacteriia</taxon>
        <taxon>Flavobacteriales</taxon>
        <taxon>Weeksellaceae</taxon>
        <taxon>Chryseobacterium group</taxon>
        <taxon>Chryseobacterium</taxon>
    </lineage>
</organism>
<dbReference type="SMART" id="SM00530">
    <property type="entry name" value="HTH_XRE"/>
    <property type="match status" value="1"/>
</dbReference>
<protein>
    <submittedName>
        <fullName evidence="3">Helix-turn-helix transcriptional regulator</fullName>
    </submittedName>
</protein>
<dbReference type="InterPro" id="IPR017507">
    <property type="entry name" value="Tscrpt_reg_HipB-like"/>
</dbReference>